<dbReference type="SUPFAM" id="SSF51004">
    <property type="entry name" value="C-terminal (heme d1) domain of cytochrome cd1-nitrite reductase"/>
    <property type="match status" value="1"/>
</dbReference>
<evidence type="ECO:0000313" key="3">
    <source>
        <dbReference type="Proteomes" id="UP000824037"/>
    </source>
</evidence>
<dbReference type="InterPro" id="IPR015943">
    <property type="entry name" value="WD40/YVTN_repeat-like_dom_sf"/>
</dbReference>
<accession>A0A9D2EDR0</accession>
<protein>
    <submittedName>
        <fullName evidence="2">Lactonase family protein</fullName>
    </submittedName>
</protein>
<dbReference type="PANTHER" id="PTHR30344:SF1">
    <property type="entry name" value="6-PHOSPHOGLUCONOLACTONASE"/>
    <property type="match status" value="1"/>
</dbReference>
<dbReference type="AlphaFoldDB" id="A0A9D2EDR0"/>
<reference evidence="2" key="2">
    <citation type="submission" date="2021-04" db="EMBL/GenBank/DDBJ databases">
        <authorList>
            <person name="Gilroy R."/>
        </authorList>
    </citation>
    <scope>NUCLEOTIDE SEQUENCE</scope>
    <source>
        <strain evidence="2">ChiGjej4B4-7305</strain>
    </source>
</reference>
<dbReference type="InterPro" id="IPR019405">
    <property type="entry name" value="Lactonase_7-beta_prop"/>
</dbReference>
<comment type="caution">
    <text evidence="2">The sequence shown here is derived from an EMBL/GenBank/DDBJ whole genome shotgun (WGS) entry which is preliminary data.</text>
</comment>
<proteinExistence type="inferred from homology"/>
<dbReference type="PANTHER" id="PTHR30344">
    <property type="entry name" value="6-PHOSPHOGLUCONOLACTONASE-RELATED"/>
    <property type="match status" value="1"/>
</dbReference>
<dbReference type="InterPro" id="IPR011048">
    <property type="entry name" value="Haem_d1_sf"/>
</dbReference>
<reference evidence="2" key="1">
    <citation type="journal article" date="2021" name="PeerJ">
        <title>Extensive microbial diversity within the chicken gut microbiome revealed by metagenomics and culture.</title>
        <authorList>
            <person name="Gilroy R."/>
            <person name="Ravi A."/>
            <person name="Getino M."/>
            <person name="Pursley I."/>
            <person name="Horton D.L."/>
            <person name="Alikhan N.F."/>
            <person name="Baker D."/>
            <person name="Gharbi K."/>
            <person name="Hall N."/>
            <person name="Watson M."/>
            <person name="Adriaenssens E.M."/>
            <person name="Foster-Nyarko E."/>
            <person name="Jarju S."/>
            <person name="Secka A."/>
            <person name="Antonio M."/>
            <person name="Oren A."/>
            <person name="Chaudhuri R.R."/>
            <person name="La Ragione R."/>
            <person name="Hildebrand F."/>
            <person name="Pallen M.J."/>
        </authorList>
    </citation>
    <scope>NUCLEOTIDE SEQUENCE</scope>
    <source>
        <strain evidence="2">ChiGjej4B4-7305</strain>
    </source>
</reference>
<dbReference type="EMBL" id="DXBY01000153">
    <property type="protein sequence ID" value="HIZ35923.1"/>
    <property type="molecule type" value="Genomic_DNA"/>
</dbReference>
<dbReference type="InterPro" id="IPR050282">
    <property type="entry name" value="Cycloisomerase_2"/>
</dbReference>
<dbReference type="GO" id="GO:0017057">
    <property type="term" value="F:6-phosphogluconolactonase activity"/>
    <property type="evidence" value="ECO:0007669"/>
    <property type="project" value="TreeGrafter"/>
</dbReference>
<sequence length="337" mass="35752">MNTLRQFWIGTKAQDKSSGIWRFQREPSASWSEVTATLMAVAPMPTFLAVHPHAERLYAVGEGRKGGVASYNVGTDCSLHRTGTVASGGEGPCHLLVHPQGHWVYVANYGDGTLAAIELTEAGDVDEFVRTYTHSGSGPVADRQERSHAHFCALSPGRDWLIVTDLGTDQLRAYPLDDGLPEDEPVLTALPAGFGPRHLAMAGDYLYVAGELSGEVATIAWDEGNGEGEVLHLEPASVAEGLHQLSHIERSGDRLFVGVRGVDTLATLAIAEDGTRTSLLGEVATGAWPRHLNVAGDHVLVAAENGDVVAVHPIVDGQAGEVAHEIAVPGPMCVLPM</sequence>
<comment type="similarity">
    <text evidence="1">Belongs to the cycloisomerase 2 family.</text>
</comment>
<evidence type="ECO:0000313" key="2">
    <source>
        <dbReference type="EMBL" id="HIZ35923.1"/>
    </source>
</evidence>
<evidence type="ECO:0000256" key="1">
    <source>
        <dbReference type="ARBA" id="ARBA00005564"/>
    </source>
</evidence>
<dbReference type="Proteomes" id="UP000824037">
    <property type="component" value="Unassembled WGS sequence"/>
</dbReference>
<dbReference type="Pfam" id="PF10282">
    <property type="entry name" value="Lactonase"/>
    <property type="match status" value="1"/>
</dbReference>
<name>A0A9D2EDR0_9MICO</name>
<gene>
    <name evidence="2" type="ORF">H9815_09105</name>
</gene>
<dbReference type="Gene3D" id="2.130.10.10">
    <property type="entry name" value="YVTN repeat-like/Quinoprotein amine dehydrogenase"/>
    <property type="match status" value="1"/>
</dbReference>
<organism evidence="2 3">
    <name type="scientific">Candidatus Ruania gallistercoris</name>
    <dbReference type="NCBI Taxonomy" id="2838746"/>
    <lineage>
        <taxon>Bacteria</taxon>
        <taxon>Bacillati</taxon>
        <taxon>Actinomycetota</taxon>
        <taxon>Actinomycetes</taxon>
        <taxon>Micrococcales</taxon>
        <taxon>Ruaniaceae</taxon>
        <taxon>Ruania</taxon>
    </lineage>
</organism>